<dbReference type="Proteomes" id="UP000239480">
    <property type="component" value="Unassembled WGS sequence"/>
</dbReference>
<sequence>MVIRTEQTGFNLLTDSLDPQGRALQVSRVNLDQNYDTRWYTLTGGVGGKVAVTASGRVTYDDTGVTVPLPDEHVLAGQFTYRLSNGASESRDYPVQVVFSGQDADPDSAIKLYANGFADDARADFDIVPGSLVHDPTLVMIEDETPGAMVFGDTSESNPRLALRRAALPGRSYKVHFKARPNPDVAATCSCSLRFLDSSGGVLVERRARRDMDTLEFGPAPKETCRLELSFGVAGVVTQNRSYEIHEIRIVDISGPAVSAGGTPADLVRFGALTRAGEGGIAVTGGEIAAGNDSGHFEIANGYLVPTAQGEADKLGEGVYAIAMDSGETVEIDVVGNTMSAASAEEILSIIALGAPISGRTIEIRPGTHDTWNQDFRELCKDFTEVVTLRPSDVNDRPTLTGMELFAMEGVFGNVTFEDLNFALAHDAFGAINPHIVKHVVQFSRYGDGVGENITFRRCDVDCLLGAYEPGVVELPGLEASGIGTKLGISGLLIEDCTFHNMVNALSLCGDNITVRGCSATQMWGDFARLGPRPTGGDTFNVDIFDNVFTDWAGSYANYRHADFIQAFPRGGSLPGGDVHNVRIHRNTVFPGATDVVDADGKGNGIQFMLFHALVNEADIYRDFSIKGNVAYLQSGHGVTFEHTIQRAEIEGNTFLPAREPVADGVVPLSPQIFGPFSDSVIRYNVCHWIDTNRDGYHTGNTVYGNYVGKVDPTDLTSYSDIFQGSTFEPADRQDALEQARLKPLGPLDRNGDGAVSTNDIGAVGTTLANGIGDFVNETINEALLPAIPEGAGPGPNVAVDAGFDNPAAWDESAGINLVGGQIVCDGSNAAWTGISQDYLRTGGILVSEITNYAVSVEATRVGVPGKKIWVGVDCLDENGREIASINLTGTRSYTVNDVGTIGPLEFTTPFGTARLLVWFLMTQEATDMDLDNLVVQTV</sequence>
<dbReference type="InterPro" id="IPR018247">
    <property type="entry name" value="EF_Hand_1_Ca_BS"/>
</dbReference>
<organism evidence="1 2">
    <name type="scientific">Aliiruegeria haliotis</name>
    <dbReference type="NCBI Taxonomy" id="1280846"/>
    <lineage>
        <taxon>Bacteria</taxon>
        <taxon>Pseudomonadati</taxon>
        <taxon>Pseudomonadota</taxon>
        <taxon>Alphaproteobacteria</taxon>
        <taxon>Rhodobacterales</taxon>
        <taxon>Roseobacteraceae</taxon>
        <taxon>Aliiruegeria</taxon>
    </lineage>
</organism>
<name>A0A2T0RQT3_9RHOB</name>
<accession>A0A2T0RQT3</accession>
<evidence type="ECO:0000313" key="1">
    <source>
        <dbReference type="EMBL" id="PRY23554.1"/>
    </source>
</evidence>
<dbReference type="SUPFAM" id="SSF51126">
    <property type="entry name" value="Pectin lyase-like"/>
    <property type="match status" value="1"/>
</dbReference>
<protein>
    <submittedName>
        <fullName evidence="1">Uncharacterized protein</fullName>
    </submittedName>
</protein>
<dbReference type="PROSITE" id="PS00018">
    <property type="entry name" value="EF_HAND_1"/>
    <property type="match status" value="1"/>
</dbReference>
<reference evidence="1 2" key="1">
    <citation type="submission" date="2018-03" db="EMBL/GenBank/DDBJ databases">
        <title>Genomic Encyclopedia of Archaeal and Bacterial Type Strains, Phase II (KMG-II): from individual species to whole genera.</title>
        <authorList>
            <person name="Goeker M."/>
        </authorList>
    </citation>
    <scope>NUCLEOTIDE SEQUENCE [LARGE SCALE GENOMIC DNA]</scope>
    <source>
        <strain evidence="1 2">DSM 29328</strain>
    </source>
</reference>
<keyword evidence="2" id="KW-1185">Reference proteome</keyword>
<dbReference type="InterPro" id="IPR011050">
    <property type="entry name" value="Pectin_lyase_fold/virulence"/>
</dbReference>
<dbReference type="EMBL" id="PVTD01000004">
    <property type="protein sequence ID" value="PRY23554.1"/>
    <property type="molecule type" value="Genomic_DNA"/>
</dbReference>
<dbReference type="AlphaFoldDB" id="A0A2T0RQT3"/>
<proteinExistence type="predicted"/>
<comment type="caution">
    <text evidence="1">The sequence shown here is derived from an EMBL/GenBank/DDBJ whole genome shotgun (WGS) entry which is preliminary data.</text>
</comment>
<gene>
    <name evidence="1" type="ORF">CLV78_10444</name>
</gene>
<dbReference type="RefSeq" id="WP_106204958.1">
    <property type="nucleotide sequence ID" value="NZ_PVTD01000004.1"/>
</dbReference>
<evidence type="ECO:0000313" key="2">
    <source>
        <dbReference type="Proteomes" id="UP000239480"/>
    </source>
</evidence>
<dbReference type="OrthoDB" id="3938151at2"/>